<dbReference type="InterPro" id="IPR000719">
    <property type="entry name" value="Prot_kinase_dom"/>
</dbReference>
<evidence type="ECO:0000313" key="7">
    <source>
        <dbReference type="EMBL" id="CAB1419688.1"/>
    </source>
</evidence>
<dbReference type="Gene3D" id="1.10.510.10">
    <property type="entry name" value="Transferase(Phosphotransferase) domain 1"/>
    <property type="match status" value="1"/>
</dbReference>
<dbReference type="AlphaFoldDB" id="A0A9N7YBK0"/>
<dbReference type="GO" id="GO:0003714">
    <property type="term" value="F:transcription corepressor activity"/>
    <property type="evidence" value="ECO:0007669"/>
    <property type="project" value="TreeGrafter"/>
</dbReference>
<evidence type="ECO:0000256" key="4">
    <source>
        <dbReference type="ARBA" id="ARBA00022777"/>
    </source>
</evidence>
<dbReference type="InterPro" id="IPR011009">
    <property type="entry name" value="Kinase-like_dom_sf"/>
</dbReference>
<dbReference type="GO" id="GO:0003713">
    <property type="term" value="F:transcription coactivator activity"/>
    <property type="evidence" value="ECO:0007669"/>
    <property type="project" value="TreeGrafter"/>
</dbReference>
<feature type="domain" description="Protein kinase" evidence="6">
    <location>
        <begin position="1"/>
        <end position="127"/>
    </location>
</feature>
<dbReference type="InterPro" id="IPR050494">
    <property type="entry name" value="Ser_Thr_dual-spec_kinase"/>
</dbReference>
<evidence type="ECO:0000259" key="6">
    <source>
        <dbReference type="PROSITE" id="PS50011"/>
    </source>
</evidence>
<dbReference type="GO" id="GO:0005524">
    <property type="term" value="F:ATP binding"/>
    <property type="evidence" value="ECO:0007669"/>
    <property type="project" value="UniProtKB-KW"/>
</dbReference>
<evidence type="ECO:0000256" key="3">
    <source>
        <dbReference type="ARBA" id="ARBA00022741"/>
    </source>
</evidence>
<dbReference type="GO" id="GO:0045944">
    <property type="term" value="P:positive regulation of transcription by RNA polymerase II"/>
    <property type="evidence" value="ECO:0007669"/>
    <property type="project" value="TreeGrafter"/>
</dbReference>
<keyword evidence="4" id="KW-0418">Kinase</keyword>
<dbReference type="SUPFAM" id="SSF56112">
    <property type="entry name" value="Protein kinase-like (PK-like)"/>
    <property type="match status" value="1"/>
</dbReference>
<name>A0A9N7YBK0_PLEPL</name>
<evidence type="ECO:0000256" key="1">
    <source>
        <dbReference type="ARBA" id="ARBA00022527"/>
    </source>
</evidence>
<protein>
    <recommendedName>
        <fullName evidence="6">Protein kinase domain-containing protein</fullName>
    </recommendedName>
</protein>
<evidence type="ECO:0000313" key="8">
    <source>
        <dbReference type="Proteomes" id="UP001153269"/>
    </source>
</evidence>
<dbReference type="GO" id="GO:0005737">
    <property type="term" value="C:cytoplasm"/>
    <property type="evidence" value="ECO:0007669"/>
    <property type="project" value="TreeGrafter"/>
</dbReference>
<evidence type="ECO:0000256" key="2">
    <source>
        <dbReference type="ARBA" id="ARBA00022679"/>
    </source>
</evidence>
<dbReference type="Proteomes" id="UP001153269">
    <property type="component" value="Unassembled WGS sequence"/>
</dbReference>
<comment type="caution">
    <text evidence="7">The sequence shown here is derived from an EMBL/GenBank/DDBJ whole genome shotgun (WGS) entry which is preliminary data.</text>
</comment>
<dbReference type="GO" id="GO:0004674">
    <property type="term" value="F:protein serine/threonine kinase activity"/>
    <property type="evidence" value="ECO:0007669"/>
    <property type="project" value="UniProtKB-KW"/>
</dbReference>
<keyword evidence="5" id="KW-0067">ATP-binding</keyword>
<dbReference type="EMBL" id="CADEAL010000403">
    <property type="protein sequence ID" value="CAB1419688.1"/>
    <property type="molecule type" value="Genomic_DNA"/>
</dbReference>
<dbReference type="GO" id="GO:0016605">
    <property type="term" value="C:PML body"/>
    <property type="evidence" value="ECO:0007669"/>
    <property type="project" value="TreeGrafter"/>
</dbReference>
<keyword evidence="1" id="KW-0723">Serine/threonine-protein kinase</keyword>
<dbReference type="PANTHER" id="PTHR24058">
    <property type="entry name" value="DUAL SPECIFICITY PROTEIN KINASE"/>
    <property type="match status" value="1"/>
</dbReference>
<keyword evidence="8" id="KW-1185">Reference proteome</keyword>
<dbReference type="PANTHER" id="PTHR24058:SF53">
    <property type="entry name" value="HOMEODOMAIN-INTERACTING PROTEIN KINASE 2"/>
    <property type="match status" value="1"/>
</dbReference>
<keyword evidence="3" id="KW-0547">Nucleotide-binding</keyword>
<dbReference type="PROSITE" id="PS50011">
    <property type="entry name" value="PROTEIN_KINASE_DOM"/>
    <property type="match status" value="1"/>
</dbReference>
<dbReference type="GO" id="GO:0007224">
    <property type="term" value="P:smoothened signaling pathway"/>
    <property type="evidence" value="ECO:0007669"/>
    <property type="project" value="TreeGrafter"/>
</dbReference>
<reference evidence="7" key="1">
    <citation type="submission" date="2020-03" db="EMBL/GenBank/DDBJ databases">
        <authorList>
            <person name="Weist P."/>
        </authorList>
    </citation>
    <scope>NUCLEOTIDE SEQUENCE</scope>
</reference>
<dbReference type="GO" id="GO:0042771">
    <property type="term" value="P:intrinsic apoptotic signaling pathway in response to DNA damage by p53 class mediator"/>
    <property type="evidence" value="ECO:0007669"/>
    <property type="project" value="TreeGrafter"/>
</dbReference>
<gene>
    <name evidence="7" type="ORF">PLEPLA_LOCUS7539</name>
</gene>
<keyword evidence="2" id="KW-0808">Transferase</keyword>
<dbReference type="GO" id="GO:0004713">
    <property type="term" value="F:protein tyrosine kinase activity"/>
    <property type="evidence" value="ECO:0007669"/>
    <property type="project" value="TreeGrafter"/>
</dbReference>
<evidence type="ECO:0000256" key="5">
    <source>
        <dbReference type="ARBA" id="ARBA00022840"/>
    </source>
</evidence>
<sequence>MFSFFVTDEMIEAQTCATEEPQSDILCSSTSRYLVKDITGVGVFGKVANALNMSTSQEIKMHEAVKVLDPMKNHLVHFIAYQLLEALNALKSIGVVHSHIKPDNVMLVNHQRESYRELIIGGNLLIS</sequence>
<dbReference type="GO" id="GO:0046332">
    <property type="term" value="F:SMAD binding"/>
    <property type="evidence" value="ECO:0007669"/>
    <property type="project" value="TreeGrafter"/>
</dbReference>
<organism evidence="7 8">
    <name type="scientific">Pleuronectes platessa</name>
    <name type="common">European plaice</name>
    <dbReference type="NCBI Taxonomy" id="8262"/>
    <lineage>
        <taxon>Eukaryota</taxon>
        <taxon>Metazoa</taxon>
        <taxon>Chordata</taxon>
        <taxon>Craniata</taxon>
        <taxon>Vertebrata</taxon>
        <taxon>Euteleostomi</taxon>
        <taxon>Actinopterygii</taxon>
        <taxon>Neopterygii</taxon>
        <taxon>Teleostei</taxon>
        <taxon>Neoteleostei</taxon>
        <taxon>Acanthomorphata</taxon>
        <taxon>Carangaria</taxon>
        <taxon>Pleuronectiformes</taxon>
        <taxon>Pleuronectoidei</taxon>
        <taxon>Pleuronectidae</taxon>
        <taxon>Pleuronectes</taxon>
    </lineage>
</organism>
<accession>A0A9N7YBK0</accession>
<proteinExistence type="predicted"/>